<dbReference type="InterPro" id="IPR037923">
    <property type="entry name" value="HTH-like"/>
</dbReference>
<dbReference type="InterPro" id="IPR003313">
    <property type="entry name" value="AraC-bd"/>
</dbReference>
<evidence type="ECO:0000256" key="1">
    <source>
        <dbReference type="ARBA" id="ARBA00023015"/>
    </source>
</evidence>
<comment type="caution">
    <text evidence="5">The sequence shown here is derived from an EMBL/GenBank/DDBJ whole genome shotgun (WGS) entry which is preliminary data.</text>
</comment>
<protein>
    <submittedName>
        <fullName evidence="5">AraC-like DNA-binding protein</fullName>
    </submittedName>
</protein>
<dbReference type="Gene3D" id="1.10.10.60">
    <property type="entry name" value="Homeodomain-like"/>
    <property type="match status" value="1"/>
</dbReference>
<gene>
    <name evidence="5" type="ORF">BDD43_2267</name>
</gene>
<keyword evidence="1" id="KW-0805">Transcription regulation</keyword>
<dbReference type="InterPro" id="IPR009057">
    <property type="entry name" value="Homeodomain-like_sf"/>
</dbReference>
<keyword evidence="6" id="KW-1185">Reference proteome</keyword>
<evidence type="ECO:0000313" key="6">
    <source>
        <dbReference type="Proteomes" id="UP000268007"/>
    </source>
</evidence>
<reference evidence="5 6" key="1">
    <citation type="submission" date="2018-10" db="EMBL/GenBank/DDBJ databases">
        <title>Genomic Encyclopedia of Archaeal and Bacterial Type Strains, Phase II (KMG-II): from individual species to whole genera.</title>
        <authorList>
            <person name="Goeker M."/>
        </authorList>
    </citation>
    <scope>NUCLEOTIDE SEQUENCE [LARGE SCALE GENOMIC DNA]</scope>
    <source>
        <strain evidence="5 6">DSM 18602</strain>
    </source>
</reference>
<dbReference type="EMBL" id="RBKU01000001">
    <property type="protein sequence ID" value="RKR82100.1"/>
    <property type="molecule type" value="Genomic_DNA"/>
</dbReference>
<evidence type="ECO:0000256" key="2">
    <source>
        <dbReference type="ARBA" id="ARBA00023125"/>
    </source>
</evidence>
<keyword evidence="3" id="KW-0804">Transcription</keyword>
<dbReference type="SUPFAM" id="SSF46689">
    <property type="entry name" value="Homeodomain-like"/>
    <property type="match status" value="1"/>
</dbReference>
<organism evidence="5 6">
    <name type="scientific">Mucilaginibacter gracilis</name>
    <dbReference type="NCBI Taxonomy" id="423350"/>
    <lineage>
        <taxon>Bacteria</taxon>
        <taxon>Pseudomonadati</taxon>
        <taxon>Bacteroidota</taxon>
        <taxon>Sphingobacteriia</taxon>
        <taxon>Sphingobacteriales</taxon>
        <taxon>Sphingobacteriaceae</taxon>
        <taxon>Mucilaginibacter</taxon>
    </lineage>
</organism>
<dbReference type="PANTHER" id="PTHR43280">
    <property type="entry name" value="ARAC-FAMILY TRANSCRIPTIONAL REGULATOR"/>
    <property type="match status" value="1"/>
</dbReference>
<dbReference type="InterPro" id="IPR018060">
    <property type="entry name" value="HTH_AraC"/>
</dbReference>
<evidence type="ECO:0000313" key="5">
    <source>
        <dbReference type="EMBL" id="RKR82100.1"/>
    </source>
</evidence>
<dbReference type="GO" id="GO:0003700">
    <property type="term" value="F:DNA-binding transcription factor activity"/>
    <property type="evidence" value="ECO:0007669"/>
    <property type="project" value="InterPro"/>
</dbReference>
<sequence length="273" mass="31316">MPGNTLVNVWQLPYGKDSLSYRHHRHQFFMLLWVTGGFGEHQVAFRNHPLLPGRVLFVQEGLAHRVLQQPETGWLILFHPDIFHRFLRHHPADEQHGLFDFLTPLPYIDLDPATAVTFAQILPLLAAESAAYPQHTLAADLIGILLYAANRLHQPVHPALLHPGQAEQVRQLKMLIERHYLIHRGAPFYAEKLGLSARKLNQLASKLTGSNVDELVEARIIAEAESLLGVTAFTIKEIAFQLNFISQSHFAYFFRRRKRISPKAFRKLHQDKF</sequence>
<accession>A0A495IZE6</accession>
<evidence type="ECO:0000256" key="3">
    <source>
        <dbReference type="ARBA" id="ARBA00023163"/>
    </source>
</evidence>
<dbReference type="Pfam" id="PF02311">
    <property type="entry name" value="AraC_binding"/>
    <property type="match status" value="1"/>
</dbReference>
<name>A0A495IZE6_9SPHI</name>
<dbReference type="AlphaFoldDB" id="A0A495IZE6"/>
<dbReference type="Pfam" id="PF12833">
    <property type="entry name" value="HTH_18"/>
    <property type="match status" value="1"/>
</dbReference>
<dbReference type="GO" id="GO:0043565">
    <property type="term" value="F:sequence-specific DNA binding"/>
    <property type="evidence" value="ECO:0007669"/>
    <property type="project" value="InterPro"/>
</dbReference>
<feature type="domain" description="HTH araC/xylS-type" evidence="4">
    <location>
        <begin position="170"/>
        <end position="268"/>
    </location>
</feature>
<dbReference type="Proteomes" id="UP000268007">
    <property type="component" value="Unassembled WGS sequence"/>
</dbReference>
<evidence type="ECO:0000259" key="4">
    <source>
        <dbReference type="PROSITE" id="PS01124"/>
    </source>
</evidence>
<dbReference type="SUPFAM" id="SSF51215">
    <property type="entry name" value="Regulatory protein AraC"/>
    <property type="match status" value="1"/>
</dbReference>
<dbReference type="PANTHER" id="PTHR43280:SF32">
    <property type="entry name" value="TRANSCRIPTIONAL REGULATORY PROTEIN"/>
    <property type="match status" value="1"/>
</dbReference>
<dbReference type="SMART" id="SM00342">
    <property type="entry name" value="HTH_ARAC"/>
    <property type="match status" value="1"/>
</dbReference>
<dbReference type="PROSITE" id="PS01124">
    <property type="entry name" value="HTH_ARAC_FAMILY_2"/>
    <property type="match status" value="1"/>
</dbReference>
<proteinExistence type="predicted"/>
<keyword evidence="2 5" id="KW-0238">DNA-binding</keyword>